<dbReference type="Proteomes" id="UP000011546">
    <property type="component" value="Unassembled WGS sequence"/>
</dbReference>
<feature type="domain" description="Amidohydrolase-related" evidence="3">
    <location>
        <begin position="63"/>
        <end position="433"/>
    </location>
</feature>
<dbReference type="Gene3D" id="2.30.40.10">
    <property type="entry name" value="Urease, subunit C, domain 1"/>
    <property type="match status" value="1"/>
</dbReference>
<proteinExistence type="predicted"/>
<dbReference type="Gene3D" id="3.20.20.140">
    <property type="entry name" value="Metal-dependent hydrolases"/>
    <property type="match status" value="1"/>
</dbReference>
<dbReference type="SUPFAM" id="SSF51338">
    <property type="entry name" value="Composite domain of metallo-dependent hydrolases"/>
    <property type="match status" value="2"/>
</dbReference>
<dbReference type="InterPro" id="IPR050287">
    <property type="entry name" value="MTA/SAH_deaminase"/>
</dbReference>
<dbReference type="PANTHER" id="PTHR43794">
    <property type="entry name" value="AMINOHYDROLASE SSNA-RELATED"/>
    <property type="match status" value="1"/>
</dbReference>
<comment type="caution">
    <text evidence="4">The sequence shown here is derived from an EMBL/GenBank/DDBJ whole genome shotgun (WGS) entry which is preliminary data.</text>
</comment>
<sequence>MENLLIKDVDIVITVDSSDSVLEDTSIVVEGSTIEDIGPADEIGEKYREPDFDRVLDGSGMLLMPGLVDSHFHLSEHLSRGLFPDNMSTRPWVFNWAKPYYASVDEVAEPWSIRMACLEMIKTGTTCFLDMGSQTDAGISVKAAAETGMRGVTGRHAADVMPDEIPPYWSEEMVDHHFFDDADEALAALRESVEEWNNYADGRIRCWANIEGKEPCSAELHRGASELAEELGVGTTYHIASSIEEAEGSQEKYGKWPVSRLADIDALGPNVVLAHVVALKDHEIDLLAKHDTKVAFNPGTSFKLAKGAANIGKYPEMLDAGVTVSLGCDGNSAAGSADMFKQMYITAGLFKDARMDPELVPARKAVRMATIDGARSLLWDDEIGSVEVGKRADLIMLDLDELEWTPFHRPVQTLVYSANSHNVHHSVIDGDIVMEDREVTTMDEAEIKEQARKHAIRTAENSGLSDEVPTTTTLYD</sequence>
<dbReference type="InterPro" id="IPR006680">
    <property type="entry name" value="Amidohydro-rel"/>
</dbReference>
<dbReference type="SUPFAM" id="SSF51556">
    <property type="entry name" value="Metallo-dependent hydrolases"/>
    <property type="match status" value="1"/>
</dbReference>
<reference evidence="4 5" key="1">
    <citation type="journal article" date="2014" name="PLoS Genet.">
        <title>Phylogenetically driven sequencing of extremely halophilic archaea reveals strategies for static and dynamic osmo-response.</title>
        <authorList>
            <person name="Becker E.A."/>
            <person name="Seitzer P.M."/>
            <person name="Tritt A."/>
            <person name="Larsen D."/>
            <person name="Krusor M."/>
            <person name="Yao A.I."/>
            <person name="Wu D."/>
            <person name="Madern D."/>
            <person name="Eisen J.A."/>
            <person name="Darling A.E."/>
            <person name="Facciotti M.T."/>
        </authorList>
    </citation>
    <scope>NUCLEOTIDE SEQUENCE [LARGE SCALE GENOMIC DNA]</scope>
    <source>
        <strain evidence="4 5">JCM 14978</strain>
    </source>
</reference>
<feature type="compositionally biased region" description="Polar residues" evidence="2">
    <location>
        <begin position="459"/>
        <end position="476"/>
    </location>
</feature>
<evidence type="ECO:0000313" key="4">
    <source>
        <dbReference type="EMBL" id="EMA70065.1"/>
    </source>
</evidence>
<dbReference type="PANTHER" id="PTHR43794:SF11">
    <property type="entry name" value="AMIDOHYDROLASE-RELATED DOMAIN-CONTAINING PROTEIN"/>
    <property type="match status" value="1"/>
</dbReference>
<dbReference type="RefSeq" id="WP_008846977.1">
    <property type="nucleotide sequence ID" value="NZ_AOJH01000006.1"/>
</dbReference>
<accession>M0PMV0</accession>
<dbReference type="STRING" id="1230456.C468_00980"/>
<dbReference type="GO" id="GO:0016810">
    <property type="term" value="F:hydrolase activity, acting on carbon-nitrogen (but not peptide) bonds"/>
    <property type="evidence" value="ECO:0007669"/>
    <property type="project" value="InterPro"/>
</dbReference>
<evidence type="ECO:0000313" key="5">
    <source>
        <dbReference type="Proteomes" id="UP000011546"/>
    </source>
</evidence>
<gene>
    <name evidence="4" type="ORF">C468_00980</name>
</gene>
<dbReference type="PATRIC" id="fig|1230456.3.peg.181"/>
<keyword evidence="1 4" id="KW-0378">Hydrolase</keyword>
<evidence type="ECO:0000259" key="3">
    <source>
        <dbReference type="Pfam" id="PF01979"/>
    </source>
</evidence>
<evidence type="ECO:0000256" key="2">
    <source>
        <dbReference type="SAM" id="MobiDB-lite"/>
    </source>
</evidence>
<evidence type="ECO:0000256" key="1">
    <source>
        <dbReference type="ARBA" id="ARBA00022801"/>
    </source>
</evidence>
<dbReference type="InterPro" id="IPR011059">
    <property type="entry name" value="Metal-dep_hydrolase_composite"/>
</dbReference>
<name>M0PMV0_9EURY</name>
<dbReference type="Pfam" id="PF01979">
    <property type="entry name" value="Amidohydro_1"/>
    <property type="match status" value="1"/>
</dbReference>
<organism evidence="4 5">
    <name type="scientific">Halorubrum kocurii JCM 14978</name>
    <dbReference type="NCBI Taxonomy" id="1230456"/>
    <lineage>
        <taxon>Archaea</taxon>
        <taxon>Methanobacteriati</taxon>
        <taxon>Methanobacteriota</taxon>
        <taxon>Stenosarchaea group</taxon>
        <taxon>Halobacteria</taxon>
        <taxon>Halobacteriales</taxon>
        <taxon>Haloferacaceae</taxon>
        <taxon>Halorubrum</taxon>
    </lineage>
</organism>
<dbReference type="CDD" id="cd01298">
    <property type="entry name" value="ATZ_TRZ_like"/>
    <property type="match status" value="1"/>
</dbReference>
<dbReference type="AlphaFoldDB" id="M0PMV0"/>
<protein>
    <submittedName>
        <fullName evidence="4">Amidohydrolase</fullName>
    </submittedName>
</protein>
<keyword evidence="5" id="KW-1185">Reference proteome</keyword>
<dbReference type="EMBL" id="AOJH01000006">
    <property type="protein sequence ID" value="EMA70065.1"/>
    <property type="molecule type" value="Genomic_DNA"/>
</dbReference>
<dbReference type="InterPro" id="IPR032466">
    <property type="entry name" value="Metal_Hydrolase"/>
</dbReference>
<feature type="region of interest" description="Disordered" evidence="2">
    <location>
        <begin position="456"/>
        <end position="476"/>
    </location>
</feature>
<dbReference type="OrthoDB" id="24954at2157"/>